<accession>A0A1F6T1G8</accession>
<evidence type="ECO:0000313" key="2">
    <source>
        <dbReference type="Proteomes" id="UP000178379"/>
    </source>
</evidence>
<evidence type="ECO:0000313" key="1">
    <source>
        <dbReference type="EMBL" id="OGI39003.1"/>
    </source>
</evidence>
<protein>
    <submittedName>
        <fullName evidence="1">Uncharacterized protein</fullName>
    </submittedName>
</protein>
<proteinExistence type="predicted"/>
<gene>
    <name evidence="1" type="ORF">A2140_02180</name>
</gene>
<dbReference type="Proteomes" id="UP000178379">
    <property type="component" value="Unassembled WGS sequence"/>
</dbReference>
<dbReference type="AlphaFoldDB" id="A0A1F6T1G8"/>
<sequence>MSIFDTVRAWLSQKPPATDADQKLRILLRASLEIVSVYGAVLEHGSSSRTPAIKQSEADLPFSKQQITQAIAILQQALGHPRLRAILIQLLSPIEAQQVLSSQFERSLGSGLVLLDTFVPTAEVEAERKQWNEALKLVEQIDPAARARIEDTLAVAHRSDVRKNEAT</sequence>
<reference evidence="1 2" key="1">
    <citation type="journal article" date="2016" name="Nat. Commun.">
        <title>Thousands of microbial genomes shed light on interconnected biogeochemical processes in an aquifer system.</title>
        <authorList>
            <person name="Anantharaman K."/>
            <person name="Brown C.T."/>
            <person name="Hug L.A."/>
            <person name="Sharon I."/>
            <person name="Castelle C.J."/>
            <person name="Probst A.J."/>
            <person name="Thomas B.C."/>
            <person name="Singh A."/>
            <person name="Wilkins M.J."/>
            <person name="Karaoz U."/>
            <person name="Brodie E.L."/>
            <person name="Williams K.H."/>
            <person name="Hubbard S.S."/>
            <person name="Banfield J.F."/>
        </authorList>
    </citation>
    <scope>NUCLEOTIDE SEQUENCE [LARGE SCALE GENOMIC DNA]</scope>
</reference>
<dbReference type="STRING" id="1817756.A2140_02180"/>
<name>A0A1F6T1G8_9PROT</name>
<comment type="caution">
    <text evidence="1">The sequence shown here is derived from an EMBL/GenBank/DDBJ whole genome shotgun (WGS) entry which is preliminary data.</text>
</comment>
<organism evidence="1 2">
    <name type="scientific">Candidatus Muproteobacteria bacterium RBG_16_62_13</name>
    <dbReference type="NCBI Taxonomy" id="1817756"/>
    <lineage>
        <taxon>Bacteria</taxon>
        <taxon>Pseudomonadati</taxon>
        <taxon>Pseudomonadota</taxon>
        <taxon>Candidatus Muproteobacteria</taxon>
    </lineage>
</organism>
<dbReference type="EMBL" id="MFSQ01000104">
    <property type="protein sequence ID" value="OGI39003.1"/>
    <property type="molecule type" value="Genomic_DNA"/>
</dbReference>